<feature type="transmembrane region" description="Helical" evidence="5">
    <location>
        <begin position="12"/>
        <end position="30"/>
    </location>
</feature>
<comment type="subcellular location">
    <subcellularLocation>
        <location evidence="1">Membrane</location>
        <topology evidence="1">Multi-pass membrane protein</topology>
    </subcellularLocation>
</comment>
<evidence type="ECO:0000256" key="5">
    <source>
        <dbReference type="SAM" id="Phobius"/>
    </source>
</evidence>
<feature type="domain" description="UspA" evidence="7">
    <location>
        <begin position="461"/>
        <end position="584"/>
    </location>
</feature>
<evidence type="ECO:0000313" key="9">
    <source>
        <dbReference type="Proteomes" id="UP001596395"/>
    </source>
</evidence>
<keyword evidence="9" id="KW-1185">Reference proteome</keyword>
<feature type="transmembrane region" description="Helical" evidence="5">
    <location>
        <begin position="216"/>
        <end position="239"/>
    </location>
</feature>
<reference evidence="8 9" key="1">
    <citation type="journal article" date="2019" name="Int. J. Syst. Evol. Microbiol.">
        <title>The Global Catalogue of Microorganisms (GCM) 10K type strain sequencing project: providing services to taxonomists for standard genome sequencing and annotation.</title>
        <authorList>
            <consortium name="The Broad Institute Genomics Platform"/>
            <consortium name="The Broad Institute Genome Sequencing Center for Infectious Disease"/>
            <person name="Wu L."/>
            <person name="Ma J."/>
        </authorList>
    </citation>
    <scope>NUCLEOTIDE SEQUENCE [LARGE SCALE GENOMIC DNA]</scope>
    <source>
        <strain evidence="8 9">GX26</strain>
    </source>
</reference>
<gene>
    <name evidence="8" type="ORF">ACFQGB_01550</name>
</gene>
<dbReference type="Pfam" id="PF00582">
    <property type="entry name" value="Usp"/>
    <property type="match status" value="1"/>
</dbReference>
<feature type="transmembrane region" description="Helical" evidence="5">
    <location>
        <begin position="341"/>
        <end position="362"/>
    </location>
</feature>
<feature type="transmembrane region" description="Helical" evidence="5">
    <location>
        <begin position="118"/>
        <end position="137"/>
    </location>
</feature>
<keyword evidence="4 5" id="KW-0472">Membrane</keyword>
<dbReference type="EMBL" id="JBHSXN010000001">
    <property type="protein sequence ID" value="MFC6951536.1"/>
    <property type="molecule type" value="Genomic_DNA"/>
</dbReference>
<evidence type="ECO:0000259" key="7">
    <source>
        <dbReference type="Pfam" id="PF00582"/>
    </source>
</evidence>
<evidence type="ECO:0000256" key="4">
    <source>
        <dbReference type="ARBA" id="ARBA00023136"/>
    </source>
</evidence>
<dbReference type="Gene3D" id="1.20.1740.10">
    <property type="entry name" value="Amino acid/polyamine transporter I"/>
    <property type="match status" value="1"/>
</dbReference>
<dbReference type="PANTHER" id="PTHR42770:SF11">
    <property type="entry name" value="INNER MEMBRANE TRANSPORT PROTEIN YBAT"/>
    <property type="match status" value="1"/>
</dbReference>
<dbReference type="RefSeq" id="WP_336348565.1">
    <property type="nucleotide sequence ID" value="NZ_JAZAQL010000001.1"/>
</dbReference>
<proteinExistence type="predicted"/>
<dbReference type="InterPro" id="IPR006016">
    <property type="entry name" value="UspA"/>
</dbReference>
<keyword evidence="3 5" id="KW-1133">Transmembrane helix</keyword>
<feature type="transmembrane region" description="Helical" evidence="5">
    <location>
        <begin position="173"/>
        <end position="195"/>
    </location>
</feature>
<sequence length="725" mass="75426">MKGLERDLGLPSVLAISIGAMIGSGIFILPALALEIAGPAVIVAYLLAGLLVIPAALSKSEMATAMPEAGGTYIYIERGMGPLLGTIAGVGTWFSLSFKGALALVGGVPYLLLLFDLPLKPVALALAAVLVLVNVVGAKQTGRLQTVIVVVMLAALGWFAAGSAPSVQAGNYANFWGDGIGGLLAATGLVFVSYAGVTKVASVAEEVENPGRNIPLGILGSLAFTTLLYVGIVAVLVGVTDPGSVAGSLTPVAVAAEQTLGNVGVLAVVVAAVLALVSTANAGILSSSRYPFAMSRDSLAPPSLSAISERFGTPVTSITVTGAVLLALIAFVPILEIAKLASAFQIMVFALVNLAVLAFRNGSTAYEPEFESPLYPWMQVFGVVTGALLLTQMGTIALVGAVVIVVGSVGWYLVYVRPRVSREGEARKAVRQQLGEHALTDVAATEGEASDVLVAFTKPVGADRERALLSLAADLVREDDGRVVAVRFQEIPDQAPLTEHATVQSTEDRSFEARVDALGAELDVDVEADEIVSHDTKHAIVNFAAKRGVDSILAEHEPLRLRSRLLGDPVDWVVRHAGCDVLLVDNLGYDRPADVVVVGEGGPYEPTAVTVGNAVAVANDARLSLWRPTGETAATEDGAGAGVAYESELSSMLPASVSPGTYRPDGGQLPQGDVVVRRGADHRVRAALFEDRPAVPATNCTTVTVFPRSERRPGFVRRALERVVF</sequence>
<dbReference type="InterPro" id="IPR014729">
    <property type="entry name" value="Rossmann-like_a/b/a_fold"/>
</dbReference>
<evidence type="ECO:0000256" key="1">
    <source>
        <dbReference type="ARBA" id="ARBA00004141"/>
    </source>
</evidence>
<feature type="transmembrane region" description="Helical" evidence="5">
    <location>
        <begin position="144"/>
        <end position="161"/>
    </location>
</feature>
<dbReference type="Proteomes" id="UP001596395">
    <property type="component" value="Unassembled WGS sequence"/>
</dbReference>
<keyword evidence="2 5" id="KW-0812">Transmembrane</keyword>
<dbReference type="InterPro" id="IPR004841">
    <property type="entry name" value="AA-permease/SLC12A_dom"/>
</dbReference>
<evidence type="ECO:0000256" key="3">
    <source>
        <dbReference type="ARBA" id="ARBA00022989"/>
    </source>
</evidence>
<dbReference type="Gene3D" id="3.40.50.620">
    <property type="entry name" value="HUPs"/>
    <property type="match status" value="1"/>
</dbReference>
<dbReference type="Pfam" id="PF00324">
    <property type="entry name" value="AA_permease"/>
    <property type="match status" value="1"/>
</dbReference>
<feature type="transmembrane region" description="Helical" evidence="5">
    <location>
        <begin position="36"/>
        <end position="57"/>
    </location>
</feature>
<comment type="caution">
    <text evidence="8">The sequence shown here is derived from an EMBL/GenBank/DDBJ whole genome shotgun (WGS) entry which is preliminary data.</text>
</comment>
<dbReference type="GO" id="GO:0016020">
    <property type="term" value="C:membrane"/>
    <property type="evidence" value="ECO:0007669"/>
    <property type="project" value="UniProtKB-SubCell"/>
</dbReference>
<feature type="transmembrane region" description="Helical" evidence="5">
    <location>
        <begin position="315"/>
        <end position="335"/>
    </location>
</feature>
<dbReference type="InterPro" id="IPR050367">
    <property type="entry name" value="APC_superfamily"/>
</dbReference>
<feature type="transmembrane region" description="Helical" evidence="5">
    <location>
        <begin position="83"/>
        <end position="112"/>
    </location>
</feature>
<dbReference type="PANTHER" id="PTHR42770">
    <property type="entry name" value="AMINO ACID TRANSPORTER-RELATED"/>
    <property type="match status" value="1"/>
</dbReference>
<protein>
    <submittedName>
        <fullName evidence="8">Amino acid permease</fullName>
    </submittedName>
</protein>
<feature type="transmembrane region" description="Helical" evidence="5">
    <location>
        <begin position="259"/>
        <end position="285"/>
    </location>
</feature>
<feature type="transmembrane region" description="Helical" evidence="5">
    <location>
        <begin position="396"/>
        <end position="415"/>
    </location>
</feature>
<organism evidence="8 9">
    <name type="scientific">Halorubellus litoreus</name>
    <dbReference type="NCBI Taxonomy" id="755308"/>
    <lineage>
        <taxon>Archaea</taxon>
        <taxon>Methanobacteriati</taxon>
        <taxon>Methanobacteriota</taxon>
        <taxon>Stenosarchaea group</taxon>
        <taxon>Halobacteria</taxon>
        <taxon>Halobacteriales</taxon>
        <taxon>Halorubellaceae</taxon>
        <taxon>Halorubellus</taxon>
    </lineage>
</organism>
<dbReference type="SUPFAM" id="SSF52402">
    <property type="entry name" value="Adenine nucleotide alpha hydrolases-like"/>
    <property type="match status" value="1"/>
</dbReference>
<name>A0ABD5VC67_9EURY</name>
<evidence type="ECO:0000313" key="8">
    <source>
        <dbReference type="EMBL" id="MFC6951536.1"/>
    </source>
</evidence>
<dbReference type="CDD" id="cd00293">
    <property type="entry name" value="USP-like"/>
    <property type="match status" value="1"/>
</dbReference>
<accession>A0ABD5VC67</accession>
<feature type="domain" description="Amino acid permease/ SLC12A" evidence="6">
    <location>
        <begin position="13"/>
        <end position="400"/>
    </location>
</feature>
<dbReference type="AlphaFoldDB" id="A0ABD5VC67"/>
<evidence type="ECO:0000259" key="6">
    <source>
        <dbReference type="Pfam" id="PF00324"/>
    </source>
</evidence>
<evidence type="ECO:0000256" key="2">
    <source>
        <dbReference type="ARBA" id="ARBA00022692"/>
    </source>
</evidence>